<dbReference type="Proteomes" id="UP000012960">
    <property type="component" value="Unplaced"/>
</dbReference>
<sequence length="99" mass="11200">MDYVVISLSLPRGQRMDAASCKKVYPSRHVHHGILQLADSFDGPTASHSHLFLWLYLSEFGTCIIPSQRPTSFPAQSIQNLLNQKKTTKTMFQWLGEPP</sequence>
<dbReference type="EMBL" id="HG996472">
    <property type="protein sequence ID" value="CAG1832519.1"/>
    <property type="molecule type" value="Genomic_DNA"/>
</dbReference>
<name>A0A804K9Z2_MUSAM</name>
<dbReference type="EnsemblPlants" id="Ma08_t23610.1">
    <property type="protein sequence ID" value="Ma08_p23610.1"/>
    <property type="gene ID" value="Ma08_g23610"/>
</dbReference>
<reference evidence="1" key="1">
    <citation type="submission" date="2021-03" db="EMBL/GenBank/DDBJ databases">
        <authorList>
            <consortium name="Genoscope - CEA"/>
            <person name="William W."/>
        </authorList>
    </citation>
    <scope>NUCLEOTIDE SEQUENCE</scope>
    <source>
        <strain evidence="1">Doubled-haploid Pahang</strain>
    </source>
</reference>
<dbReference type="Gramene" id="Ma08_t23610.1">
    <property type="protein sequence ID" value="Ma08_p23610.1"/>
    <property type="gene ID" value="Ma08_g23610"/>
</dbReference>
<gene>
    <name evidence="1" type="ORF">GSMUA_84390.1</name>
</gene>
<accession>A0A804K9Z2</accession>
<organism evidence="2 3">
    <name type="scientific">Musa acuminata subsp. malaccensis</name>
    <name type="common">Wild banana</name>
    <name type="synonym">Musa malaccensis</name>
    <dbReference type="NCBI Taxonomy" id="214687"/>
    <lineage>
        <taxon>Eukaryota</taxon>
        <taxon>Viridiplantae</taxon>
        <taxon>Streptophyta</taxon>
        <taxon>Embryophyta</taxon>
        <taxon>Tracheophyta</taxon>
        <taxon>Spermatophyta</taxon>
        <taxon>Magnoliopsida</taxon>
        <taxon>Liliopsida</taxon>
        <taxon>Zingiberales</taxon>
        <taxon>Musaceae</taxon>
        <taxon>Musa</taxon>
    </lineage>
</organism>
<evidence type="ECO:0000313" key="1">
    <source>
        <dbReference type="EMBL" id="CAG1832519.1"/>
    </source>
</evidence>
<proteinExistence type="predicted"/>
<keyword evidence="3" id="KW-1185">Reference proteome</keyword>
<evidence type="ECO:0000313" key="2">
    <source>
        <dbReference type="EnsemblPlants" id="Ma08_p23610.1"/>
    </source>
</evidence>
<dbReference type="AlphaFoldDB" id="A0A804K9Z2"/>
<protein>
    <submittedName>
        <fullName evidence="1">(wild Malaysian banana) hypothetical protein</fullName>
    </submittedName>
</protein>
<dbReference type="InParanoid" id="A0A804K9Z2"/>
<reference evidence="2" key="2">
    <citation type="submission" date="2021-05" db="UniProtKB">
        <authorList>
            <consortium name="EnsemblPlants"/>
        </authorList>
    </citation>
    <scope>IDENTIFICATION</scope>
    <source>
        <strain evidence="2">subsp. malaccensis</strain>
    </source>
</reference>
<evidence type="ECO:0000313" key="3">
    <source>
        <dbReference type="Proteomes" id="UP000012960"/>
    </source>
</evidence>